<dbReference type="EMBL" id="OE000862">
    <property type="protein sequence ID" value="CAD7455263.1"/>
    <property type="molecule type" value="Genomic_DNA"/>
</dbReference>
<proteinExistence type="predicted"/>
<dbReference type="AlphaFoldDB" id="A0A7R9FKG5"/>
<gene>
    <name evidence="1" type="ORF">TTEB3V08_LOCUS3343</name>
</gene>
<sequence>MEAVHYEMVQHLESANPSDQSYPTLVSVTNDCKRKLGQFEYRFQRTFVGTEGVPEIFGKNEESVVENGKETSMTYENDILTSKTVNGVPQSLTYS</sequence>
<name>A0A7R9FKG5_9NEOP</name>
<accession>A0A7R9FKG5</accession>
<protein>
    <submittedName>
        <fullName evidence="1">Uncharacterized protein</fullName>
    </submittedName>
</protein>
<reference evidence="1" key="1">
    <citation type="submission" date="2020-11" db="EMBL/GenBank/DDBJ databases">
        <authorList>
            <person name="Tran Van P."/>
        </authorList>
    </citation>
    <scope>NUCLEOTIDE SEQUENCE</scope>
</reference>
<organism evidence="1">
    <name type="scientific">Timema tahoe</name>
    <dbReference type="NCBI Taxonomy" id="61484"/>
    <lineage>
        <taxon>Eukaryota</taxon>
        <taxon>Metazoa</taxon>
        <taxon>Ecdysozoa</taxon>
        <taxon>Arthropoda</taxon>
        <taxon>Hexapoda</taxon>
        <taxon>Insecta</taxon>
        <taxon>Pterygota</taxon>
        <taxon>Neoptera</taxon>
        <taxon>Polyneoptera</taxon>
        <taxon>Phasmatodea</taxon>
        <taxon>Timematodea</taxon>
        <taxon>Timematoidea</taxon>
        <taxon>Timematidae</taxon>
        <taxon>Timema</taxon>
    </lineage>
</organism>
<evidence type="ECO:0000313" key="1">
    <source>
        <dbReference type="EMBL" id="CAD7455263.1"/>
    </source>
</evidence>